<dbReference type="GO" id="GO:0010041">
    <property type="term" value="P:response to iron(III) ion"/>
    <property type="evidence" value="ECO:0007669"/>
    <property type="project" value="TreeGrafter"/>
</dbReference>
<dbReference type="Pfam" id="PF24878">
    <property type="entry name" value="YkcB_C"/>
    <property type="match status" value="1"/>
</dbReference>
<gene>
    <name evidence="11" type="ORF">XA3_06380</name>
</gene>
<proteinExistence type="predicted"/>
<evidence type="ECO:0000259" key="9">
    <source>
        <dbReference type="Pfam" id="PF13231"/>
    </source>
</evidence>
<dbReference type="PANTHER" id="PTHR33908:SF3">
    <property type="entry name" value="UNDECAPRENYL PHOSPHATE-ALPHA-4-AMINO-4-DEOXY-L-ARABINOSE ARABINOSYL TRANSFERASE"/>
    <property type="match status" value="1"/>
</dbReference>
<organism evidence="11 12">
    <name type="scientific">Xylocopilactobacillus apicola</name>
    <dbReference type="NCBI Taxonomy" id="2932184"/>
    <lineage>
        <taxon>Bacteria</taxon>
        <taxon>Bacillati</taxon>
        <taxon>Bacillota</taxon>
        <taxon>Bacilli</taxon>
        <taxon>Lactobacillales</taxon>
        <taxon>Lactobacillaceae</taxon>
        <taxon>Xylocopilactobacillus</taxon>
    </lineage>
</organism>
<keyword evidence="6 8" id="KW-1133">Transmembrane helix</keyword>
<dbReference type="EMBL" id="AP026802">
    <property type="protein sequence ID" value="BDR58197.1"/>
    <property type="molecule type" value="Genomic_DNA"/>
</dbReference>
<evidence type="ECO:0000313" key="12">
    <source>
        <dbReference type="Proteomes" id="UP001321861"/>
    </source>
</evidence>
<feature type="transmembrane region" description="Helical" evidence="8">
    <location>
        <begin position="358"/>
        <end position="377"/>
    </location>
</feature>
<dbReference type="InterPro" id="IPR056785">
    <property type="entry name" value="YkcA/B-like_C"/>
</dbReference>
<evidence type="ECO:0000259" key="10">
    <source>
        <dbReference type="Pfam" id="PF24878"/>
    </source>
</evidence>
<evidence type="ECO:0000256" key="6">
    <source>
        <dbReference type="ARBA" id="ARBA00022989"/>
    </source>
</evidence>
<keyword evidence="2" id="KW-1003">Cell membrane</keyword>
<dbReference type="InterPro" id="IPR050297">
    <property type="entry name" value="LipidA_mod_glycosyltrf_83"/>
</dbReference>
<feature type="domain" description="Putative mannosyltransferase YkcA/B-like C-terminal" evidence="10">
    <location>
        <begin position="473"/>
        <end position="556"/>
    </location>
</feature>
<keyword evidence="12" id="KW-1185">Reference proteome</keyword>
<dbReference type="RefSeq" id="WP_317636113.1">
    <property type="nucleotide sequence ID" value="NZ_AP026802.1"/>
</dbReference>
<evidence type="ECO:0000256" key="3">
    <source>
        <dbReference type="ARBA" id="ARBA00022676"/>
    </source>
</evidence>
<keyword evidence="3 11" id="KW-0328">Glycosyltransferase</keyword>
<evidence type="ECO:0000256" key="5">
    <source>
        <dbReference type="ARBA" id="ARBA00022692"/>
    </source>
</evidence>
<evidence type="ECO:0000256" key="7">
    <source>
        <dbReference type="ARBA" id="ARBA00023136"/>
    </source>
</evidence>
<dbReference type="AlphaFoldDB" id="A0AAU9DMK4"/>
<name>A0AAU9DMK4_9LACO</name>
<protein>
    <submittedName>
        <fullName evidence="11">Dolichyl-phosphate-mannose--protein mannosyltransferase</fullName>
    </submittedName>
</protein>
<dbReference type="Pfam" id="PF13231">
    <property type="entry name" value="PMT_2"/>
    <property type="match status" value="1"/>
</dbReference>
<evidence type="ECO:0000313" key="11">
    <source>
        <dbReference type="EMBL" id="BDR58197.1"/>
    </source>
</evidence>
<evidence type="ECO:0000256" key="1">
    <source>
        <dbReference type="ARBA" id="ARBA00004651"/>
    </source>
</evidence>
<keyword evidence="4" id="KW-0808">Transferase</keyword>
<dbReference type="KEGG" id="xap:XA3_06380"/>
<accession>A0AAU9DMK4</accession>
<feature type="transmembrane region" description="Helical" evidence="8">
    <location>
        <begin position="326"/>
        <end position="346"/>
    </location>
</feature>
<keyword evidence="5 8" id="KW-0812">Transmembrane</keyword>
<feature type="transmembrane region" description="Helical" evidence="8">
    <location>
        <begin position="383"/>
        <end position="403"/>
    </location>
</feature>
<dbReference type="InterPro" id="IPR038731">
    <property type="entry name" value="RgtA/B/C-like"/>
</dbReference>
<feature type="domain" description="Glycosyltransferase RgtA/B/C/D-like" evidence="9">
    <location>
        <begin position="63"/>
        <end position="221"/>
    </location>
</feature>
<feature type="transmembrane region" description="Helical" evidence="8">
    <location>
        <begin position="424"/>
        <end position="441"/>
    </location>
</feature>
<dbReference type="GO" id="GO:0016763">
    <property type="term" value="F:pentosyltransferase activity"/>
    <property type="evidence" value="ECO:0007669"/>
    <property type="project" value="TreeGrafter"/>
</dbReference>
<feature type="transmembrane region" description="Helical" evidence="8">
    <location>
        <begin position="114"/>
        <end position="132"/>
    </location>
</feature>
<feature type="transmembrane region" description="Helical" evidence="8">
    <location>
        <begin position="81"/>
        <end position="102"/>
    </location>
</feature>
<feature type="transmembrane region" description="Helical" evidence="8">
    <location>
        <begin position="207"/>
        <end position="225"/>
    </location>
</feature>
<evidence type="ECO:0000256" key="2">
    <source>
        <dbReference type="ARBA" id="ARBA00022475"/>
    </source>
</evidence>
<dbReference type="GO" id="GO:0005886">
    <property type="term" value="C:plasma membrane"/>
    <property type="evidence" value="ECO:0007669"/>
    <property type="project" value="UniProtKB-SubCell"/>
</dbReference>
<comment type="subcellular location">
    <subcellularLocation>
        <location evidence="1">Cell membrane</location>
        <topology evidence="1">Multi-pass membrane protein</topology>
    </subcellularLocation>
</comment>
<dbReference type="GO" id="GO:0009103">
    <property type="term" value="P:lipopolysaccharide biosynthetic process"/>
    <property type="evidence" value="ECO:0007669"/>
    <property type="project" value="UniProtKB-ARBA"/>
</dbReference>
<evidence type="ECO:0000256" key="8">
    <source>
        <dbReference type="SAM" id="Phobius"/>
    </source>
</evidence>
<sequence length="580" mass="64771">MKEKKIDWSLGAILLLALFLYSWNICNAGNANDFYTAAIKSMTQSWANFWYASFDPAGYITVDKPPVALWFMTISAKIFGVHGWSVVLPSILFGVASIWLIYQLVSPYFGKTSGRLAALALTLTPIVVANSRSNNMDPTLIFFLLLAVYFLEKSIEVHQSRWLMLSFALVGVAFNIKMLQAFMILPMMYLFYFIASPCNLTQKLKNLSLATVVLVIFTLFWPLTVDLTPASKRPYIGGSTNNSVLNLAFGYNGIERLLGQSTQKNNSTPQAKIVSDQQKIDPAFMIGKPGLFRIFQADLGPQISWLLPLALIGAIGVLSVKKQQQILLWLAWLIPVYGFFSLANFFHPYYLVMLAPPIAALFGIGLPALVQLFYNGLAWQRMLLPGALIVTFLLQIYYVSFYYRWNAAILAIIAVLLTTSKQKNLLALVTVCLVAPAWWSLTPTIAGLSDAYPSAGPQLLRNKDHGFEIDQTLLTFLQKNRISAKYLFATNDSSTAAPYIIKSGEAVMAMGGFNGTDPVIDLKEFQKMVRAGEVKYYYYTNQCSGHQEIINWIVKNGKKISNSNFKNGTLYDLTGIIFQK</sequence>
<keyword evidence="7 8" id="KW-0472">Membrane</keyword>
<feature type="transmembrane region" description="Helical" evidence="8">
    <location>
        <begin position="303"/>
        <end position="320"/>
    </location>
</feature>
<reference evidence="11 12" key="1">
    <citation type="journal article" date="2023" name="Microbiol. Spectr.">
        <title>Symbiosis of Carpenter Bees with Uncharacterized Lactic Acid Bacteria Showing NAD Auxotrophy.</title>
        <authorList>
            <person name="Kawasaki S."/>
            <person name="Ozawa K."/>
            <person name="Mori T."/>
            <person name="Yamamoto A."/>
            <person name="Ito M."/>
            <person name="Ohkuma M."/>
            <person name="Sakamoto M."/>
            <person name="Matsutani M."/>
        </authorList>
    </citation>
    <scope>NUCLEOTIDE SEQUENCE [LARGE SCALE GENOMIC DNA]</scope>
    <source>
        <strain evidence="11 12">XA3</strain>
    </source>
</reference>
<dbReference type="Proteomes" id="UP001321861">
    <property type="component" value="Chromosome"/>
</dbReference>
<evidence type="ECO:0000256" key="4">
    <source>
        <dbReference type="ARBA" id="ARBA00022679"/>
    </source>
</evidence>
<dbReference type="PANTHER" id="PTHR33908">
    <property type="entry name" value="MANNOSYLTRANSFERASE YKCB-RELATED"/>
    <property type="match status" value="1"/>
</dbReference>
<feature type="transmembrane region" description="Helical" evidence="8">
    <location>
        <begin position="138"/>
        <end position="155"/>
    </location>
</feature>
<feature type="transmembrane region" description="Helical" evidence="8">
    <location>
        <begin position="162"/>
        <end position="195"/>
    </location>
</feature>